<reference evidence="1 2" key="1">
    <citation type="submission" date="2016-01" db="EMBL/GenBank/DDBJ databases">
        <authorList>
            <person name="Oliw E.H."/>
        </authorList>
    </citation>
    <scope>NUCLEOTIDE SEQUENCE [LARGE SCALE GENOMIC DNA]</scope>
    <source>
        <strain evidence="1 2">PSS_7772B</strain>
    </source>
</reference>
<dbReference type="PATRIC" id="fig|2702.100.peg.704"/>
<organism evidence="1 2">
    <name type="scientific">Gardnerella vaginalis</name>
    <dbReference type="NCBI Taxonomy" id="2702"/>
    <lineage>
        <taxon>Bacteria</taxon>
        <taxon>Bacillati</taxon>
        <taxon>Actinomycetota</taxon>
        <taxon>Actinomycetes</taxon>
        <taxon>Bifidobacteriales</taxon>
        <taxon>Bifidobacteriaceae</taxon>
        <taxon>Gardnerella</taxon>
    </lineage>
</organism>
<proteinExistence type="predicted"/>
<protein>
    <submittedName>
        <fullName evidence="1">Uncharacterized protein</fullName>
    </submittedName>
</protein>
<comment type="caution">
    <text evidence="1">The sequence shown here is derived from an EMBL/GenBank/DDBJ whole genome shotgun (WGS) entry which is preliminary data.</text>
</comment>
<gene>
    <name evidence="1" type="ORF">HMPREF3208_00724</name>
</gene>
<evidence type="ECO:0000313" key="2">
    <source>
        <dbReference type="Proteomes" id="UP000070687"/>
    </source>
</evidence>
<dbReference type="Proteomes" id="UP000070687">
    <property type="component" value="Unassembled WGS sequence"/>
</dbReference>
<name>A0A133NXC0_GARVA</name>
<sequence>MKRNEIASWRVSMKWMLIACCYLLLLAANRIFSLCIPNKVRNNDEEEYYCKASCCFAKVC</sequence>
<evidence type="ECO:0000313" key="1">
    <source>
        <dbReference type="EMBL" id="KXA20912.1"/>
    </source>
</evidence>
<accession>A0A133NXC0</accession>
<dbReference type="AlphaFoldDB" id="A0A133NXC0"/>
<dbReference type="EMBL" id="LRQB01000040">
    <property type="protein sequence ID" value="KXA20912.1"/>
    <property type="molecule type" value="Genomic_DNA"/>
</dbReference>